<evidence type="ECO:0000313" key="2">
    <source>
        <dbReference type="Proteomes" id="UP000789920"/>
    </source>
</evidence>
<organism evidence="1 2">
    <name type="scientific">Racocetra persica</name>
    <dbReference type="NCBI Taxonomy" id="160502"/>
    <lineage>
        <taxon>Eukaryota</taxon>
        <taxon>Fungi</taxon>
        <taxon>Fungi incertae sedis</taxon>
        <taxon>Mucoromycota</taxon>
        <taxon>Glomeromycotina</taxon>
        <taxon>Glomeromycetes</taxon>
        <taxon>Diversisporales</taxon>
        <taxon>Gigasporaceae</taxon>
        <taxon>Racocetra</taxon>
    </lineage>
</organism>
<gene>
    <name evidence="1" type="ORF">RPERSI_LOCUS6462</name>
</gene>
<sequence>LQLVFSVEYNGRKRSSAYTNFQFHFGIWSVHSDNCAVFIYSRLGQVQIKSI</sequence>
<dbReference type="EMBL" id="CAJVQC010010306">
    <property type="protein sequence ID" value="CAG8614969.1"/>
    <property type="molecule type" value="Genomic_DNA"/>
</dbReference>
<protein>
    <submittedName>
        <fullName evidence="1">36252_t:CDS:1</fullName>
    </submittedName>
</protein>
<proteinExistence type="predicted"/>
<accession>A0ACA9MZH7</accession>
<dbReference type="Proteomes" id="UP000789920">
    <property type="component" value="Unassembled WGS sequence"/>
</dbReference>
<evidence type="ECO:0000313" key="1">
    <source>
        <dbReference type="EMBL" id="CAG8614969.1"/>
    </source>
</evidence>
<keyword evidence="2" id="KW-1185">Reference proteome</keyword>
<reference evidence="1" key="1">
    <citation type="submission" date="2021-06" db="EMBL/GenBank/DDBJ databases">
        <authorList>
            <person name="Kallberg Y."/>
            <person name="Tangrot J."/>
            <person name="Rosling A."/>
        </authorList>
    </citation>
    <scope>NUCLEOTIDE SEQUENCE</scope>
    <source>
        <strain evidence="1">MA461A</strain>
    </source>
</reference>
<name>A0ACA9MZH7_9GLOM</name>
<feature type="non-terminal residue" evidence="1">
    <location>
        <position position="1"/>
    </location>
</feature>
<comment type="caution">
    <text evidence="1">The sequence shown here is derived from an EMBL/GenBank/DDBJ whole genome shotgun (WGS) entry which is preliminary data.</text>
</comment>